<feature type="region of interest" description="Disordered" evidence="1">
    <location>
        <begin position="82"/>
        <end position="119"/>
    </location>
</feature>
<feature type="compositionally biased region" description="Pro residues" evidence="1">
    <location>
        <begin position="242"/>
        <end position="255"/>
    </location>
</feature>
<dbReference type="OMA" id="NRRYIHY"/>
<feature type="compositionally biased region" description="Polar residues" evidence="1">
    <location>
        <begin position="92"/>
        <end position="102"/>
    </location>
</feature>
<evidence type="ECO:0000313" key="3">
    <source>
        <dbReference type="Proteomes" id="UP000002279"/>
    </source>
</evidence>
<feature type="compositionally biased region" description="Pro residues" evidence="1">
    <location>
        <begin position="276"/>
        <end position="286"/>
    </location>
</feature>
<keyword evidence="3" id="KW-1185">Reference proteome</keyword>
<dbReference type="AlphaFoldDB" id="A0A6I8P8U3"/>
<feature type="compositionally biased region" description="Pro residues" evidence="1">
    <location>
        <begin position="322"/>
        <end position="338"/>
    </location>
</feature>
<feature type="region of interest" description="Disordered" evidence="1">
    <location>
        <begin position="238"/>
        <end position="360"/>
    </location>
</feature>
<name>A0A6I8P8U3_ORNAN</name>
<protein>
    <submittedName>
        <fullName evidence="2">Uncharacterized protein</fullName>
    </submittedName>
</protein>
<sequence>SVIQLKTEPGRPSAWVGLQSVCAQLALHWLPWAGALSLISPESGSSICLLSGREASSASTALALWPLWDGRLLLPRLSPTRAHTHTHRRVSDGSSVACSQHSSRARPTPLTPVQGDPGALRREPALKWKVVSQRPGWSQAAGRCASQRSSTGIGNRRYIHYLTRQRRKEQLRPIGCLLPAVMEDNDKLRLEREQEQKKASAARVNHALPREEAPPAPPPAPPPALAAPLTVIPIPVVTSSPQPLPPPPPPPPQLPLAPRQPTLVGAPGPSGKDPGLPLPLIRPPVAPSLLPDAKAAVPASGSPKPLQPFPASILTVVQQPSQPQPPPPQPPPPPPPPLGALKLAPAEDIKPNEQKKRPGG</sequence>
<reference evidence="2" key="3">
    <citation type="submission" date="2025-09" db="UniProtKB">
        <authorList>
            <consortium name="Ensembl"/>
        </authorList>
    </citation>
    <scope>IDENTIFICATION</scope>
    <source>
        <strain evidence="2">Glennie</strain>
    </source>
</reference>
<dbReference type="Proteomes" id="UP000002279">
    <property type="component" value="Chromosome 17"/>
</dbReference>
<reference evidence="2 3" key="1">
    <citation type="journal article" date="2008" name="Nature">
        <title>Genome analysis of the platypus reveals unique signatures of evolution.</title>
        <authorList>
            <person name="Warren W.C."/>
            <person name="Hillier L.W."/>
            <person name="Marshall Graves J.A."/>
            <person name="Birney E."/>
            <person name="Ponting C.P."/>
            <person name="Grutzner F."/>
            <person name="Belov K."/>
            <person name="Miller W."/>
            <person name="Clarke L."/>
            <person name="Chinwalla A.T."/>
            <person name="Yang S.P."/>
            <person name="Heger A."/>
            <person name="Locke D.P."/>
            <person name="Miethke P."/>
            <person name="Waters P.D."/>
            <person name="Veyrunes F."/>
            <person name="Fulton L."/>
            <person name="Fulton B."/>
            <person name="Graves T."/>
            <person name="Wallis J."/>
            <person name="Puente X.S."/>
            <person name="Lopez-Otin C."/>
            <person name="Ordonez G.R."/>
            <person name="Eichler E.E."/>
            <person name="Chen L."/>
            <person name="Cheng Z."/>
            <person name="Deakin J.E."/>
            <person name="Alsop A."/>
            <person name="Thompson K."/>
            <person name="Kirby P."/>
            <person name="Papenfuss A.T."/>
            <person name="Wakefield M.J."/>
            <person name="Olender T."/>
            <person name="Lancet D."/>
            <person name="Huttley G.A."/>
            <person name="Smit A.F."/>
            <person name="Pask A."/>
            <person name="Temple-Smith P."/>
            <person name="Batzer M.A."/>
            <person name="Walker J.A."/>
            <person name="Konkel M.K."/>
            <person name="Harris R.S."/>
            <person name="Whittington C.M."/>
            <person name="Wong E.S."/>
            <person name="Gemmell N.J."/>
            <person name="Buschiazzo E."/>
            <person name="Vargas Jentzsch I.M."/>
            <person name="Merkel A."/>
            <person name="Schmitz J."/>
            <person name="Zemann A."/>
            <person name="Churakov G."/>
            <person name="Kriegs J.O."/>
            <person name="Brosius J."/>
            <person name="Murchison E.P."/>
            <person name="Sachidanandam R."/>
            <person name="Smith C."/>
            <person name="Hannon G.J."/>
            <person name="Tsend-Ayush E."/>
            <person name="McMillan D."/>
            <person name="Attenborough R."/>
            <person name="Rens W."/>
            <person name="Ferguson-Smith M."/>
            <person name="Lefevre C.M."/>
            <person name="Sharp J.A."/>
            <person name="Nicholas K.R."/>
            <person name="Ray D.A."/>
            <person name="Kube M."/>
            <person name="Reinhardt R."/>
            <person name="Pringle T.H."/>
            <person name="Taylor J."/>
            <person name="Jones R.C."/>
            <person name="Nixon B."/>
            <person name="Dacheux J.L."/>
            <person name="Niwa H."/>
            <person name="Sekita Y."/>
            <person name="Huang X."/>
            <person name="Stark A."/>
            <person name="Kheradpour P."/>
            <person name="Kellis M."/>
            <person name="Flicek P."/>
            <person name="Chen Y."/>
            <person name="Webber C."/>
            <person name="Hardison R."/>
            <person name="Nelson J."/>
            <person name="Hallsworth-Pepin K."/>
            <person name="Delehaunty K."/>
            <person name="Markovic C."/>
            <person name="Minx P."/>
            <person name="Feng Y."/>
            <person name="Kremitzki C."/>
            <person name="Mitreva M."/>
            <person name="Glasscock J."/>
            <person name="Wylie T."/>
            <person name="Wohldmann P."/>
            <person name="Thiru P."/>
            <person name="Nhan M.N."/>
            <person name="Pohl C.S."/>
            <person name="Smith S.M."/>
            <person name="Hou S."/>
            <person name="Nefedov M."/>
            <person name="de Jong P.J."/>
            <person name="Renfree M.B."/>
            <person name="Mardis E.R."/>
            <person name="Wilson R.K."/>
        </authorList>
    </citation>
    <scope>NUCLEOTIDE SEQUENCE [LARGE SCALE GENOMIC DNA]</scope>
    <source>
        <strain evidence="2 3">Glennie</strain>
    </source>
</reference>
<feature type="region of interest" description="Disordered" evidence="1">
    <location>
        <begin position="192"/>
        <end position="226"/>
    </location>
</feature>
<dbReference type="InParanoid" id="A0A6I8P8U3"/>
<evidence type="ECO:0000313" key="2">
    <source>
        <dbReference type="Ensembl" id="ENSOANP00000049199.1"/>
    </source>
</evidence>
<feature type="compositionally biased region" description="Pro residues" evidence="1">
    <location>
        <begin position="214"/>
        <end position="225"/>
    </location>
</feature>
<dbReference type="Ensembl" id="ENSOANT00000060892.1">
    <property type="protein sequence ID" value="ENSOANP00000049199.1"/>
    <property type="gene ID" value="ENSOANG00000037148.1"/>
</dbReference>
<dbReference type="GeneTree" id="ENSGT00510000048287"/>
<dbReference type="Bgee" id="ENSOANG00000037148">
    <property type="expression patterns" value="Expressed in fibroblast and 8 other cell types or tissues"/>
</dbReference>
<organism evidence="2 3">
    <name type="scientific">Ornithorhynchus anatinus</name>
    <name type="common">Duckbill platypus</name>
    <dbReference type="NCBI Taxonomy" id="9258"/>
    <lineage>
        <taxon>Eukaryota</taxon>
        <taxon>Metazoa</taxon>
        <taxon>Chordata</taxon>
        <taxon>Craniata</taxon>
        <taxon>Vertebrata</taxon>
        <taxon>Euteleostomi</taxon>
        <taxon>Mammalia</taxon>
        <taxon>Monotremata</taxon>
        <taxon>Ornithorhynchidae</taxon>
        <taxon>Ornithorhynchus</taxon>
    </lineage>
</organism>
<feature type="compositionally biased region" description="Basic and acidic residues" evidence="1">
    <location>
        <begin position="345"/>
        <end position="360"/>
    </location>
</feature>
<accession>A0A6I8P8U3</accession>
<evidence type="ECO:0000256" key="1">
    <source>
        <dbReference type="SAM" id="MobiDB-lite"/>
    </source>
</evidence>
<proteinExistence type="predicted"/>
<reference evidence="2" key="2">
    <citation type="submission" date="2025-08" db="UniProtKB">
        <authorList>
            <consortium name="Ensembl"/>
        </authorList>
    </citation>
    <scope>IDENTIFICATION</scope>
    <source>
        <strain evidence="2">Glennie</strain>
    </source>
</reference>